<dbReference type="Pfam" id="PF00440">
    <property type="entry name" value="TetR_N"/>
    <property type="match status" value="1"/>
</dbReference>
<dbReference type="InterPro" id="IPR023772">
    <property type="entry name" value="DNA-bd_HTH_TetR-type_CS"/>
</dbReference>
<sequence>MAGLRERKKQRTRDALVRAANELFVSRGYERTTVDDIAAVADVSQRTFFRYFAGKEEVAFAIDVMIQERYVESLKARPPHERPITALRNAVEDSWNSIGEAVARIVPLDLHMRMWHLIETTPALTAVQMRNAMDMEHRLALIIAEREGLDVRADPRPQVLVASFSATMRTAMQSWGQGQDLTVQGAREGARGYLEALSPALFDAWRPAAEEAPPRQRCVRRWT</sequence>
<evidence type="ECO:0000313" key="6">
    <source>
        <dbReference type="EMBL" id="MBD3930566.1"/>
    </source>
</evidence>
<evidence type="ECO:0000256" key="4">
    <source>
        <dbReference type="PROSITE-ProRule" id="PRU00335"/>
    </source>
</evidence>
<keyword evidence="7" id="KW-1185">Reference proteome</keyword>
<evidence type="ECO:0000256" key="1">
    <source>
        <dbReference type="ARBA" id="ARBA00023015"/>
    </source>
</evidence>
<dbReference type="Proteomes" id="UP000632289">
    <property type="component" value="Unassembled WGS sequence"/>
</dbReference>
<accession>A0A927EVY7</accession>
<dbReference type="EMBL" id="JACXYU010000001">
    <property type="protein sequence ID" value="MBD3930566.1"/>
    <property type="molecule type" value="Genomic_DNA"/>
</dbReference>
<dbReference type="InterPro" id="IPR041347">
    <property type="entry name" value="MftR_C"/>
</dbReference>
<evidence type="ECO:0000256" key="3">
    <source>
        <dbReference type="ARBA" id="ARBA00023163"/>
    </source>
</evidence>
<proteinExistence type="predicted"/>
<dbReference type="PANTHER" id="PTHR30055">
    <property type="entry name" value="HTH-TYPE TRANSCRIPTIONAL REGULATOR RUTR"/>
    <property type="match status" value="1"/>
</dbReference>
<dbReference type="GO" id="GO:0000976">
    <property type="term" value="F:transcription cis-regulatory region binding"/>
    <property type="evidence" value="ECO:0007669"/>
    <property type="project" value="TreeGrafter"/>
</dbReference>
<dbReference type="InterPro" id="IPR050109">
    <property type="entry name" value="HTH-type_TetR-like_transc_reg"/>
</dbReference>
<keyword evidence="2 4" id="KW-0238">DNA-binding</keyword>
<gene>
    <name evidence="6" type="ORF">IF129_03115</name>
</gene>
<evidence type="ECO:0000313" key="7">
    <source>
        <dbReference type="Proteomes" id="UP000632289"/>
    </source>
</evidence>
<dbReference type="PROSITE" id="PS50977">
    <property type="entry name" value="HTH_TETR_2"/>
    <property type="match status" value="1"/>
</dbReference>
<dbReference type="SUPFAM" id="SSF46689">
    <property type="entry name" value="Homeodomain-like"/>
    <property type="match status" value="1"/>
</dbReference>
<dbReference type="PRINTS" id="PR00455">
    <property type="entry name" value="HTHTETR"/>
</dbReference>
<protein>
    <submittedName>
        <fullName evidence="6">TetR family transcriptional regulator</fullName>
    </submittedName>
</protein>
<keyword evidence="3" id="KW-0804">Transcription</keyword>
<comment type="caution">
    <text evidence="6">The sequence shown here is derived from an EMBL/GenBank/DDBJ whole genome shotgun (WGS) entry which is preliminary data.</text>
</comment>
<dbReference type="InterPro" id="IPR001647">
    <property type="entry name" value="HTH_TetR"/>
</dbReference>
<dbReference type="AlphaFoldDB" id="A0A927EVY7"/>
<keyword evidence="1" id="KW-0805">Transcription regulation</keyword>
<feature type="DNA-binding region" description="H-T-H motif" evidence="4">
    <location>
        <begin position="33"/>
        <end position="52"/>
    </location>
</feature>
<dbReference type="PROSITE" id="PS01081">
    <property type="entry name" value="HTH_TETR_1"/>
    <property type="match status" value="1"/>
</dbReference>
<dbReference type="Pfam" id="PF17754">
    <property type="entry name" value="TetR_C_14"/>
    <property type="match status" value="1"/>
</dbReference>
<dbReference type="GO" id="GO:0003700">
    <property type="term" value="F:DNA-binding transcription factor activity"/>
    <property type="evidence" value="ECO:0007669"/>
    <property type="project" value="TreeGrafter"/>
</dbReference>
<dbReference type="PANTHER" id="PTHR30055:SF238">
    <property type="entry name" value="MYCOFACTOCIN BIOSYNTHESIS TRANSCRIPTIONAL REGULATOR MFTR-RELATED"/>
    <property type="match status" value="1"/>
</dbReference>
<dbReference type="InterPro" id="IPR009057">
    <property type="entry name" value="Homeodomain-like_sf"/>
</dbReference>
<dbReference type="Gene3D" id="1.10.357.10">
    <property type="entry name" value="Tetracycline Repressor, domain 2"/>
    <property type="match status" value="1"/>
</dbReference>
<feature type="domain" description="HTH tetR-type" evidence="5">
    <location>
        <begin position="10"/>
        <end position="70"/>
    </location>
</feature>
<name>A0A927EVY7_9ACTN</name>
<evidence type="ECO:0000256" key="2">
    <source>
        <dbReference type="ARBA" id="ARBA00023125"/>
    </source>
</evidence>
<organism evidence="6 7">
    <name type="scientific">Streptomyces chumphonensis</name>
    <dbReference type="NCBI Taxonomy" id="1214925"/>
    <lineage>
        <taxon>Bacteria</taxon>
        <taxon>Bacillati</taxon>
        <taxon>Actinomycetota</taxon>
        <taxon>Actinomycetes</taxon>
        <taxon>Kitasatosporales</taxon>
        <taxon>Streptomycetaceae</taxon>
        <taxon>Streptomyces</taxon>
    </lineage>
</organism>
<dbReference type="RefSeq" id="WP_191207829.1">
    <property type="nucleotide sequence ID" value="NZ_BAABKL010000039.1"/>
</dbReference>
<reference evidence="6" key="1">
    <citation type="submission" date="2020-09" db="EMBL/GenBank/DDBJ databases">
        <title>Secondary metabolite and genome analysis of marine Streptomyces chumphonensis KK1-2T.</title>
        <authorList>
            <person name="Phongsopitanun W."/>
            <person name="Kanchanasin P."/>
            <person name="Pittayakhajonwut P."/>
            <person name="Suwanborirux K."/>
            <person name="Tanasupawat S."/>
        </authorList>
    </citation>
    <scope>NUCLEOTIDE SEQUENCE</scope>
    <source>
        <strain evidence="6">KK1-2</strain>
    </source>
</reference>
<evidence type="ECO:0000259" key="5">
    <source>
        <dbReference type="PROSITE" id="PS50977"/>
    </source>
</evidence>